<name>A0AAV5V3X0_9BILA</name>
<feature type="transmembrane region" description="Helical" evidence="1">
    <location>
        <begin position="45"/>
        <end position="66"/>
    </location>
</feature>
<evidence type="ECO:0000313" key="3">
    <source>
        <dbReference type="EMBL" id="GMT13803.1"/>
    </source>
</evidence>
<keyword evidence="1" id="KW-0812">Transmembrane</keyword>
<feature type="transmembrane region" description="Helical" evidence="1">
    <location>
        <begin position="13"/>
        <end position="33"/>
    </location>
</feature>
<keyword evidence="1" id="KW-1133">Transmembrane helix</keyword>
<dbReference type="Proteomes" id="UP001432322">
    <property type="component" value="Unassembled WGS sequence"/>
</dbReference>
<evidence type="ECO:0000256" key="1">
    <source>
        <dbReference type="SAM" id="Phobius"/>
    </source>
</evidence>
<keyword evidence="4" id="KW-1185">Reference proteome</keyword>
<dbReference type="Pfam" id="PF10328">
    <property type="entry name" value="7TM_GPCR_Srx"/>
    <property type="match status" value="1"/>
</dbReference>
<reference evidence="3" key="1">
    <citation type="submission" date="2023-10" db="EMBL/GenBank/DDBJ databases">
        <title>Genome assembly of Pristionchus species.</title>
        <authorList>
            <person name="Yoshida K."/>
            <person name="Sommer R.J."/>
        </authorList>
    </citation>
    <scope>NUCLEOTIDE SEQUENCE</scope>
    <source>
        <strain evidence="3">RS5133</strain>
    </source>
</reference>
<feature type="non-terminal residue" evidence="3">
    <location>
        <position position="1"/>
    </location>
</feature>
<accession>A0AAV5V3X0</accession>
<sequence length="115" mass="13135">LAIVLNAIFMFCWYHNSLSHILVALNRLFVIVFNRFSVFTRNRTIALCFIQYLVALSLAITSQFILPCCEVILNGFNLFISPKFQPNIDNYSNEFVDLPLNSTSSIVSMVSYTIV</sequence>
<dbReference type="PANTHER" id="PTHR22718:SF11">
    <property type="entry name" value="7TM GPCR SERPENTINE RECEPTOR CLASS X (SRX) DOMAIN-CONTAINING PROTEIN"/>
    <property type="match status" value="1"/>
</dbReference>
<feature type="domain" description="7TM GPCR serpentine receptor class x (Srx)" evidence="2">
    <location>
        <begin position="4"/>
        <end position="109"/>
    </location>
</feature>
<gene>
    <name evidence="3" type="ORF">PFISCL1PPCAC_5100</name>
</gene>
<organism evidence="3 4">
    <name type="scientific">Pristionchus fissidentatus</name>
    <dbReference type="NCBI Taxonomy" id="1538716"/>
    <lineage>
        <taxon>Eukaryota</taxon>
        <taxon>Metazoa</taxon>
        <taxon>Ecdysozoa</taxon>
        <taxon>Nematoda</taxon>
        <taxon>Chromadorea</taxon>
        <taxon>Rhabditida</taxon>
        <taxon>Rhabditina</taxon>
        <taxon>Diplogasteromorpha</taxon>
        <taxon>Diplogasteroidea</taxon>
        <taxon>Neodiplogasteridae</taxon>
        <taxon>Pristionchus</taxon>
    </lineage>
</organism>
<feature type="non-terminal residue" evidence="3">
    <location>
        <position position="115"/>
    </location>
</feature>
<protein>
    <recommendedName>
        <fullName evidence="2">7TM GPCR serpentine receptor class x (Srx) domain-containing protein</fullName>
    </recommendedName>
</protein>
<dbReference type="PANTHER" id="PTHR22718">
    <property type="entry name" value="SERPENTINE RECEPTOR, CLASS X"/>
    <property type="match status" value="1"/>
</dbReference>
<comment type="caution">
    <text evidence="3">The sequence shown here is derived from an EMBL/GenBank/DDBJ whole genome shotgun (WGS) entry which is preliminary data.</text>
</comment>
<dbReference type="EMBL" id="BTSY01000002">
    <property type="protein sequence ID" value="GMT13803.1"/>
    <property type="molecule type" value="Genomic_DNA"/>
</dbReference>
<dbReference type="InterPro" id="IPR019430">
    <property type="entry name" value="7TM_GPCR_serpentine_rcpt_Srx"/>
</dbReference>
<keyword evidence="1" id="KW-0472">Membrane</keyword>
<evidence type="ECO:0000313" key="4">
    <source>
        <dbReference type="Proteomes" id="UP001432322"/>
    </source>
</evidence>
<dbReference type="AlphaFoldDB" id="A0AAV5V3X0"/>
<evidence type="ECO:0000259" key="2">
    <source>
        <dbReference type="Pfam" id="PF10328"/>
    </source>
</evidence>
<proteinExistence type="predicted"/>